<sequence>MGIEAMPADLDIEKGVDLVLADADLGALSRFIQAPGGAVGGFAAGAAPSSLTARSGSLADYSRGKYLPLPLLRRATSASCQTTGSPILPMKSNRPCLTALDVVRGRSARFSGVAD</sequence>
<reference evidence="1 2" key="1">
    <citation type="submission" date="2024-06" db="EMBL/GenBank/DDBJ databases">
        <title>Genomic Encyclopedia of Type Strains, Phase IV (KMG-IV): sequencing the most valuable type-strain genomes for metagenomic binning, comparative biology and taxonomic classification.</title>
        <authorList>
            <person name="Goeker M."/>
        </authorList>
    </citation>
    <scope>NUCLEOTIDE SEQUENCE [LARGE SCALE GENOMIC DNA]</scope>
    <source>
        <strain evidence="1 2">DSM 100022</strain>
    </source>
</reference>
<dbReference type="RefSeq" id="WP_354492175.1">
    <property type="nucleotide sequence ID" value="NZ_JBEPMC010000005.1"/>
</dbReference>
<name>A0ABV2GQ93_9HYPH</name>
<accession>A0ABV2GQ93</accession>
<gene>
    <name evidence="1" type="ORF">ABID19_003492</name>
</gene>
<evidence type="ECO:0000313" key="2">
    <source>
        <dbReference type="Proteomes" id="UP001549204"/>
    </source>
</evidence>
<dbReference type="EMBL" id="JBEPMC010000005">
    <property type="protein sequence ID" value="MET3580454.1"/>
    <property type="molecule type" value="Genomic_DNA"/>
</dbReference>
<proteinExistence type="predicted"/>
<keyword evidence="2" id="KW-1185">Reference proteome</keyword>
<protein>
    <submittedName>
        <fullName evidence="1">Uncharacterized protein</fullName>
    </submittedName>
</protein>
<evidence type="ECO:0000313" key="1">
    <source>
        <dbReference type="EMBL" id="MET3580454.1"/>
    </source>
</evidence>
<organism evidence="1 2">
    <name type="scientific">Mesorhizobium robiniae</name>
    <dbReference type="NCBI Taxonomy" id="559315"/>
    <lineage>
        <taxon>Bacteria</taxon>
        <taxon>Pseudomonadati</taxon>
        <taxon>Pseudomonadota</taxon>
        <taxon>Alphaproteobacteria</taxon>
        <taxon>Hyphomicrobiales</taxon>
        <taxon>Phyllobacteriaceae</taxon>
        <taxon>Mesorhizobium</taxon>
    </lineage>
</organism>
<comment type="caution">
    <text evidence="1">The sequence shown here is derived from an EMBL/GenBank/DDBJ whole genome shotgun (WGS) entry which is preliminary data.</text>
</comment>
<dbReference type="Proteomes" id="UP001549204">
    <property type="component" value="Unassembled WGS sequence"/>
</dbReference>